<dbReference type="Gene3D" id="1.10.418.60">
    <property type="entry name" value="Ncd80 complex, Nuf2 subunit"/>
    <property type="match status" value="1"/>
</dbReference>
<evidence type="ECO:0000256" key="8">
    <source>
        <dbReference type="ARBA" id="ARBA00023328"/>
    </source>
</evidence>
<name>A0A9D4VL41_PEA</name>
<dbReference type="PANTHER" id="PTHR48441">
    <property type="match status" value="1"/>
</dbReference>
<dbReference type="GO" id="GO:0051301">
    <property type="term" value="P:cell division"/>
    <property type="evidence" value="ECO:0007669"/>
    <property type="project" value="UniProtKB-KW"/>
</dbReference>
<comment type="caution">
    <text evidence="11">The sequence shown here is derived from an EMBL/GenBank/DDBJ whole genome shotgun (WGS) entry which is preliminary data.</text>
</comment>
<dbReference type="InterPro" id="IPR038275">
    <property type="entry name" value="Nuf2_N_sf"/>
</dbReference>
<keyword evidence="8" id="KW-0137">Centromere</keyword>
<accession>A0A9D4VL41</accession>
<dbReference type="Proteomes" id="UP001058974">
    <property type="component" value="Chromosome 7"/>
</dbReference>
<evidence type="ECO:0000256" key="4">
    <source>
        <dbReference type="ARBA" id="ARBA00022618"/>
    </source>
</evidence>
<keyword evidence="5" id="KW-0498">Mitosis</keyword>
<dbReference type="InterPro" id="IPR005549">
    <property type="entry name" value="Kinetochore_Nuf2_N"/>
</dbReference>
<gene>
    <name evidence="11" type="ORF">KIW84_071603</name>
</gene>
<evidence type="ECO:0000259" key="10">
    <source>
        <dbReference type="Pfam" id="PF03800"/>
    </source>
</evidence>
<evidence type="ECO:0000256" key="2">
    <source>
        <dbReference type="ARBA" id="ARBA00005498"/>
    </source>
</evidence>
<dbReference type="EMBL" id="JAMSHJ010000007">
    <property type="protein sequence ID" value="KAI5384655.1"/>
    <property type="molecule type" value="Genomic_DNA"/>
</dbReference>
<evidence type="ECO:0000256" key="1">
    <source>
        <dbReference type="ARBA" id="ARBA00004584"/>
    </source>
</evidence>
<evidence type="ECO:0000256" key="7">
    <source>
        <dbReference type="ARBA" id="ARBA00023306"/>
    </source>
</evidence>
<comment type="subcellular location">
    <subcellularLocation>
        <location evidence="1">Chromosome</location>
        <location evidence="1">Centromere</location>
    </subcellularLocation>
</comment>
<feature type="domain" description="Kinetochore protein Nuf2 N-terminal" evidence="10">
    <location>
        <begin position="7"/>
        <end position="145"/>
    </location>
</feature>
<dbReference type="AlphaFoldDB" id="A0A9D4VL41"/>
<evidence type="ECO:0000313" key="12">
    <source>
        <dbReference type="Proteomes" id="UP001058974"/>
    </source>
</evidence>
<keyword evidence="4" id="KW-0132">Cell division</keyword>
<organism evidence="11 12">
    <name type="scientific">Pisum sativum</name>
    <name type="common">Garden pea</name>
    <name type="synonym">Lathyrus oleraceus</name>
    <dbReference type="NCBI Taxonomy" id="3888"/>
    <lineage>
        <taxon>Eukaryota</taxon>
        <taxon>Viridiplantae</taxon>
        <taxon>Streptophyta</taxon>
        <taxon>Embryophyta</taxon>
        <taxon>Tracheophyta</taxon>
        <taxon>Spermatophyta</taxon>
        <taxon>Magnoliopsida</taxon>
        <taxon>eudicotyledons</taxon>
        <taxon>Gunneridae</taxon>
        <taxon>Pentapetalae</taxon>
        <taxon>rosids</taxon>
        <taxon>fabids</taxon>
        <taxon>Fabales</taxon>
        <taxon>Fabaceae</taxon>
        <taxon>Papilionoideae</taxon>
        <taxon>50 kb inversion clade</taxon>
        <taxon>NPAAA clade</taxon>
        <taxon>Hologalegina</taxon>
        <taxon>IRL clade</taxon>
        <taxon>Fabeae</taxon>
        <taxon>Lathyrus</taxon>
    </lineage>
</organism>
<reference evidence="11 12" key="1">
    <citation type="journal article" date="2022" name="Nat. Genet.">
        <title>Improved pea reference genome and pan-genome highlight genomic features and evolutionary characteristics.</title>
        <authorList>
            <person name="Yang T."/>
            <person name="Liu R."/>
            <person name="Luo Y."/>
            <person name="Hu S."/>
            <person name="Wang D."/>
            <person name="Wang C."/>
            <person name="Pandey M.K."/>
            <person name="Ge S."/>
            <person name="Xu Q."/>
            <person name="Li N."/>
            <person name="Li G."/>
            <person name="Huang Y."/>
            <person name="Saxena R.K."/>
            <person name="Ji Y."/>
            <person name="Li M."/>
            <person name="Yan X."/>
            <person name="He Y."/>
            <person name="Liu Y."/>
            <person name="Wang X."/>
            <person name="Xiang C."/>
            <person name="Varshney R.K."/>
            <person name="Ding H."/>
            <person name="Gao S."/>
            <person name="Zong X."/>
        </authorList>
    </citation>
    <scope>NUCLEOTIDE SEQUENCE [LARGE SCALE GENOMIC DNA]</scope>
    <source>
        <strain evidence="11 12">cv. Zhongwan 6</strain>
    </source>
</reference>
<feature type="coiled-coil region" evidence="9">
    <location>
        <begin position="139"/>
        <end position="223"/>
    </location>
</feature>
<protein>
    <recommendedName>
        <fullName evidence="10">Kinetochore protein Nuf2 N-terminal domain-containing protein</fullName>
    </recommendedName>
</protein>
<comment type="similarity">
    <text evidence="2">Belongs to the NUF2 family.</text>
</comment>
<keyword evidence="3" id="KW-0158">Chromosome</keyword>
<dbReference type="PANTHER" id="PTHR48441:SF1">
    <property type="entry name" value="NT-3"/>
    <property type="match status" value="1"/>
</dbReference>
<sequence length="450" mass="51320">MAAAPSNYEYPTLKRSEIIQILAQFGIASISENDITNPKSVVVLDIYSRTLNHLGFLLEENEEHLDFDVLQHLDDPDLHLGSVRVLKLCNKIKEVLHILQCPKKFHLGDLATPEPSRTEYFLGAFLNFLVDRDVRMNSISEIVEEVGTLEQKIVEIEENNIMQLNLAIDECKQGREREMPLVEEVDKSVRELRQTVSDMNNKQMSLRTNLKKLKEKIVEMDDKISGAQFSLVQSVQENANLRSKIAQSPDKVQRALEEKKIAREEARNAERLAMHTFHEKNTLINVFSKVNKKMSKHCKQILAIEEQVNSAKSVEKNLKALKAKFGDEEVLEKSLEAQLVERQSKVEHTEGLKKELEKNYNTVMEEGAKYLSSKKSEVESKRSEIETREKNVENVLSKVDAINSEITSVIESAAAKVDELDSCRSEVVEAFRKYCDKFARVAESGPKLVH</sequence>
<dbReference type="GO" id="GO:0031262">
    <property type="term" value="C:Ndc80 complex"/>
    <property type="evidence" value="ECO:0007669"/>
    <property type="project" value="InterPro"/>
</dbReference>
<evidence type="ECO:0000256" key="3">
    <source>
        <dbReference type="ARBA" id="ARBA00022454"/>
    </source>
</evidence>
<evidence type="ECO:0000313" key="11">
    <source>
        <dbReference type="EMBL" id="KAI5384655.1"/>
    </source>
</evidence>
<dbReference type="Gramene" id="Psat07G0160300-T1">
    <property type="protein sequence ID" value="KAI5384655.1"/>
    <property type="gene ID" value="KIW84_071603"/>
</dbReference>
<keyword evidence="7" id="KW-0131">Cell cycle</keyword>
<evidence type="ECO:0000256" key="9">
    <source>
        <dbReference type="SAM" id="Coils"/>
    </source>
</evidence>
<feature type="coiled-coil region" evidence="9">
    <location>
        <begin position="304"/>
        <end position="366"/>
    </location>
</feature>
<dbReference type="Pfam" id="PF03800">
    <property type="entry name" value="Nuf2"/>
    <property type="match status" value="1"/>
</dbReference>
<keyword evidence="6 9" id="KW-0175">Coiled coil</keyword>
<evidence type="ECO:0000256" key="6">
    <source>
        <dbReference type="ARBA" id="ARBA00023054"/>
    </source>
</evidence>
<proteinExistence type="inferred from homology"/>
<keyword evidence="12" id="KW-1185">Reference proteome</keyword>
<evidence type="ECO:0000256" key="5">
    <source>
        <dbReference type="ARBA" id="ARBA00022776"/>
    </source>
</evidence>